<dbReference type="InterPro" id="IPR024072">
    <property type="entry name" value="DHFR-like_dom_sf"/>
</dbReference>
<dbReference type="RefSeq" id="WP_050668487.1">
    <property type="nucleotide sequence ID" value="NZ_LAIR01000002.1"/>
</dbReference>
<evidence type="ECO:0000259" key="1">
    <source>
        <dbReference type="Pfam" id="PF01872"/>
    </source>
</evidence>
<protein>
    <submittedName>
        <fullName evidence="2">Pyrimidine reductase</fullName>
    </submittedName>
</protein>
<comment type="caution">
    <text evidence="2">The sequence shown here is derived from an EMBL/GenBank/DDBJ whole genome shotgun (WGS) entry which is preliminary data.</text>
</comment>
<evidence type="ECO:0000313" key="2">
    <source>
        <dbReference type="EMBL" id="KNX36250.1"/>
    </source>
</evidence>
<dbReference type="InterPro" id="IPR050765">
    <property type="entry name" value="Riboflavin_Biosynth_HTPR"/>
</dbReference>
<name>A0A0L6CF82_9MICO</name>
<keyword evidence="3" id="KW-1185">Reference proteome</keyword>
<feature type="domain" description="Bacterial bifunctional deaminase-reductase C-terminal" evidence="1">
    <location>
        <begin position="3"/>
        <end position="170"/>
    </location>
</feature>
<dbReference type="Proteomes" id="UP000037397">
    <property type="component" value="Unassembled WGS sequence"/>
</dbReference>
<gene>
    <name evidence="2" type="ORF">VV01_02375</name>
</gene>
<dbReference type="PANTHER" id="PTHR38011:SF11">
    <property type="entry name" value="2,5-DIAMINO-6-RIBOSYLAMINO-4(3H)-PYRIMIDINONE 5'-PHOSPHATE REDUCTASE"/>
    <property type="match status" value="1"/>
</dbReference>
<dbReference type="Gene3D" id="3.40.430.10">
    <property type="entry name" value="Dihydrofolate Reductase, subunit A"/>
    <property type="match status" value="1"/>
</dbReference>
<sequence>MGKIVSNFFISLDGVVEAPETWHMSYFNDEMGEIVGAGMATNKAFLMGRKLYDEWSAYWPTSEDGDFVDFFNSHPKYVVSSTLQDPTWNNTTVVPGDVAAIQQLKDSIDGDLVLSGSATTVRWLLANGLLDELHLLQHPVVVGAGQRLFEGGDKHELKLADSRALSTGVTYLVYRPTQS</sequence>
<dbReference type="Pfam" id="PF01872">
    <property type="entry name" value="RibD_C"/>
    <property type="match status" value="1"/>
</dbReference>
<accession>A0A0L6CF82</accession>
<dbReference type="GO" id="GO:0008703">
    <property type="term" value="F:5-amino-6-(5-phosphoribosylamino)uracil reductase activity"/>
    <property type="evidence" value="ECO:0007669"/>
    <property type="project" value="InterPro"/>
</dbReference>
<dbReference type="InterPro" id="IPR002734">
    <property type="entry name" value="RibDG_C"/>
</dbReference>
<dbReference type="PANTHER" id="PTHR38011">
    <property type="entry name" value="DIHYDROFOLATE REDUCTASE FAMILY PROTEIN (AFU_ORTHOLOGUE AFUA_8G06820)"/>
    <property type="match status" value="1"/>
</dbReference>
<dbReference type="EMBL" id="LAIR01000002">
    <property type="protein sequence ID" value="KNX36250.1"/>
    <property type="molecule type" value="Genomic_DNA"/>
</dbReference>
<dbReference type="AlphaFoldDB" id="A0A0L6CF82"/>
<evidence type="ECO:0000313" key="3">
    <source>
        <dbReference type="Proteomes" id="UP000037397"/>
    </source>
</evidence>
<reference evidence="3" key="1">
    <citation type="submission" date="2015-03" db="EMBL/GenBank/DDBJ databases">
        <title>Luteipulveratus halotolerans sp. nov., a novel actinobacterium (Dermacoccaceae) from Sarawak, Malaysia.</title>
        <authorList>
            <person name="Juboi H."/>
            <person name="Basik A."/>
            <person name="Shamsul S.S."/>
            <person name="Arnold P."/>
            <person name="Schmitt E.K."/>
            <person name="Sanglier J.-J."/>
            <person name="Yeo T."/>
        </authorList>
    </citation>
    <scope>NUCLEOTIDE SEQUENCE [LARGE SCALE GENOMIC DNA]</scope>
    <source>
        <strain evidence="3">C296001</strain>
    </source>
</reference>
<dbReference type="SUPFAM" id="SSF53597">
    <property type="entry name" value="Dihydrofolate reductase-like"/>
    <property type="match status" value="1"/>
</dbReference>
<organism evidence="2 3">
    <name type="scientific">Luteipulveratus halotolerans</name>
    <dbReference type="NCBI Taxonomy" id="1631356"/>
    <lineage>
        <taxon>Bacteria</taxon>
        <taxon>Bacillati</taxon>
        <taxon>Actinomycetota</taxon>
        <taxon>Actinomycetes</taxon>
        <taxon>Micrococcales</taxon>
        <taxon>Dermacoccaceae</taxon>
        <taxon>Luteipulveratus</taxon>
    </lineage>
</organism>
<dbReference type="STRING" id="1631356.VV01_02375"/>
<proteinExistence type="predicted"/>
<dbReference type="PATRIC" id="fig|1631356.3.peg.409"/>
<dbReference type="OrthoDB" id="195113at2"/>
<dbReference type="GO" id="GO:0009231">
    <property type="term" value="P:riboflavin biosynthetic process"/>
    <property type="evidence" value="ECO:0007669"/>
    <property type="project" value="InterPro"/>
</dbReference>